<dbReference type="SUPFAM" id="SSF48452">
    <property type="entry name" value="TPR-like"/>
    <property type="match status" value="1"/>
</dbReference>
<dbReference type="EMBL" id="HBFA01022021">
    <property type="protein sequence ID" value="CAD8672130.1"/>
    <property type="molecule type" value="Transcribed_RNA"/>
</dbReference>
<evidence type="ECO:0000313" key="1">
    <source>
        <dbReference type="EMBL" id="CAD8672130.1"/>
    </source>
</evidence>
<proteinExistence type="predicted"/>
<accession>A0A7S0RAN0</accession>
<dbReference type="InterPro" id="IPR011990">
    <property type="entry name" value="TPR-like_helical_dom_sf"/>
</dbReference>
<gene>
    <name evidence="1" type="ORF">POBO1169_LOCUS11194</name>
</gene>
<dbReference type="Gene3D" id="1.25.40.10">
    <property type="entry name" value="Tetratricopeptide repeat domain"/>
    <property type="match status" value="2"/>
</dbReference>
<dbReference type="Pfam" id="PF13424">
    <property type="entry name" value="TPR_12"/>
    <property type="match status" value="1"/>
</dbReference>
<protein>
    <submittedName>
        <fullName evidence="1">Uncharacterized protein</fullName>
    </submittedName>
</protein>
<dbReference type="AlphaFoldDB" id="A0A7S0RAN0"/>
<name>A0A7S0RAN0_9CHLO</name>
<organism evidence="1">
    <name type="scientific">Pyramimonas obovata</name>
    <dbReference type="NCBI Taxonomy" id="1411642"/>
    <lineage>
        <taxon>Eukaryota</taxon>
        <taxon>Viridiplantae</taxon>
        <taxon>Chlorophyta</taxon>
        <taxon>Pyramimonadophyceae</taxon>
        <taxon>Pyramimonadales</taxon>
        <taxon>Pyramimonadaceae</taxon>
        <taxon>Pyramimonas</taxon>
        <taxon>Pyramimonas incertae sedis</taxon>
    </lineage>
</organism>
<reference evidence="1" key="1">
    <citation type="submission" date="2021-01" db="EMBL/GenBank/DDBJ databases">
        <authorList>
            <person name="Corre E."/>
            <person name="Pelletier E."/>
            <person name="Niang G."/>
            <person name="Scheremetjew M."/>
            <person name="Finn R."/>
            <person name="Kale V."/>
            <person name="Holt S."/>
            <person name="Cochrane G."/>
            <person name="Meng A."/>
            <person name="Brown T."/>
            <person name="Cohen L."/>
        </authorList>
    </citation>
    <scope>NUCLEOTIDE SEQUENCE</scope>
    <source>
        <strain evidence="1">CCMP722</strain>
    </source>
</reference>
<sequence length="306" mass="32649">MSCVQLNTTPVVCRRSVRNTSAIKRAACRHCSIRCESKTIDESCVVVNDRQTSQTSRRSLLGLSAAAIGTTAAPKPSFAALFGGKNNLQAAFEAAMKVQDDPVALEAAWTECIRIAPNNAALYGNRGTVRLGLKRFQEAFEDLEKARDLERAAYGYASGFTMVALGNARGALGDWESALEDFDAAQEDEYPGVKALAMSSTALAKFELKQDTEAVSVAKSVLEEAPDYQDIQAALAGLLWAAGDKKGAQTNSDAIGGNDVLQNFVTIEQDTFGWPPRTIAAVNAYLSESSTGSAIGYDGVSTTYTF</sequence>